<dbReference type="OrthoDB" id="10248475at2759"/>
<dbReference type="EMBL" id="KI631414">
    <property type="protein sequence ID" value="EYU28287.1"/>
    <property type="molecule type" value="Genomic_DNA"/>
</dbReference>
<keyword evidence="2" id="KW-1185">Reference proteome</keyword>
<name>A0A022QHW0_ERYGU</name>
<dbReference type="AlphaFoldDB" id="A0A022QHW0"/>
<evidence type="ECO:0000313" key="2">
    <source>
        <dbReference type="Proteomes" id="UP000030748"/>
    </source>
</evidence>
<organism evidence="1 2">
    <name type="scientific">Erythranthe guttata</name>
    <name type="common">Yellow monkey flower</name>
    <name type="synonym">Mimulus guttatus</name>
    <dbReference type="NCBI Taxonomy" id="4155"/>
    <lineage>
        <taxon>Eukaryota</taxon>
        <taxon>Viridiplantae</taxon>
        <taxon>Streptophyta</taxon>
        <taxon>Embryophyta</taxon>
        <taxon>Tracheophyta</taxon>
        <taxon>Spermatophyta</taxon>
        <taxon>Magnoliopsida</taxon>
        <taxon>eudicotyledons</taxon>
        <taxon>Gunneridae</taxon>
        <taxon>Pentapetalae</taxon>
        <taxon>asterids</taxon>
        <taxon>lamiids</taxon>
        <taxon>Lamiales</taxon>
        <taxon>Phrymaceae</taxon>
        <taxon>Erythranthe</taxon>
    </lineage>
</organism>
<sequence length="170" mass="18925">MAAAAANFISGQRDLQMSSLRRLSGNASTSSAIDVSNARLFNSRFRLKGCSSENHRSNLRSNNHSKNELQRARACGPSPSQLLCDSRDFNVEGAADRGSCNGVPHRPLTEKITVAVDVDEVLGKFVSAVNRFIADRYSLNHSISEYHVYEFFKVQPMNLLAFTRMILYTH</sequence>
<proteinExistence type="predicted"/>
<dbReference type="PANTHER" id="PTHR35134:SF2">
    <property type="entry name" value="NUCLEOTIDASE YQFW-RELATED"/>
    <property type="match status" value="1"/>
</dbReference>
<dbReference type="PANTHER" id="PTHR35134">
    <property type="entry name" value="NUCLEOTIDASE YQFW-RELATED"/>
    <property type="match status" value="1"/>
</dbReference>
<dbReference type="STRING" id="4155.A0A022QHW0"/>
<dbReference type="InterPro" id="IPR052419">
    <property type="entry name" value="5_3-deoxyribonucleotidase-like"/>
</dbReference>
<reference evidence="1 2" key="1">
    <citation type="journal article" date="2013" name="Proc. Natl. Acad. Sci. U.S.A.">
        <title>Fine-scale variation in meiotic recombination in Mimulus inferred from population shotgun sequencing.</title>
        <authorList>
            <person name="Hellsten U."/>
            <person name="Wright K.M."/>
            <person name="Jenkins J."/>
            <person name="Shu S."/>
            <person name="Yuan Y."/>
            <person name="Wessler S.R."/>
            <person name="Schmutz J."/>
            <person name="Willis J.H."/>
            <person name="Rokhsar D.S."/>
        </authorList>
    </citation>
    <scope>NUCLEOTIDE SEQUENCE [LARGE SCALE GENOMIC DNA]</scope>
    <source>
        <strain evidence="2">cv. DUN x IM62</strain>
    </source>
</reference>
<evidence type="ECO:0000313" key="1">
    <source>
        <dbReference type="EMBL" id="EYU28287.1"/>
    </source>
</evidence>
<dbReference type="KEGG" id="egt:105967991"/>
<dbReference type="PhylomeDB" id="A0A022QHW0"/>
<gene>
    <name evidence="1" type="ORF">MIMGU_mgv1a015022mg</name>
</gene>
<dbReference type="Proteomes" id="UP000030748">
    <property type="component" value="Unassembled WGS sequence"/>
</dbReference>
<accession>A0A022QHW0</accession>
<protein>
    <submittedName>
        <fullName evidence="1">Uncharacterized protein</fullName>
    </submittedName>
</protein>